<keyword evidence="3" id="KW-1133">Transmembrane helix</keyword>
<evidence type="ECO:0000256" key="3">
    <source>
        <dbReference type="SAM" id="Phobius"/>
    </source>
</evidence>
<dbReference type="InterPro" id="IPR011990">
    <property type="entry name" value="TPR-like_helical_dom_sf"/>
</dbReference>
<dbReference type="EMBL" id="QPMK01000003">
    <property type="protein sequence ID" value="RDD67262.1"/>
    <property type="molecule type" value="Genomic_DNA"/>
</dbReference>
<keyword evidence="3" id="KW-0812">Transmembrane</keyword>
<evidence type="ECO:0000256" key="2">
    <source>
        <dbReference type="SAM" id="MobiDB-lite"/>
    </source>
</evidence>
<accession>A0A369TQU1</accession>
<comment type="caution">
    <text evidence="4">The sequence shown here is derived from an EMBL/GenBank/DDBJ whole genome shotgun (WGS) entry which is preliminary data.</text>
</comment>
<reference evidence="4 5" key="1">
    <citation type="submission" date="2018-07" db="EMBL/GenBank/DDBJ databases">
        <title>Thalassococcus profundi sp. nov., a marine bacterium isolated from deep seawater of Okinawa Trough.</title>
        <authorList>
            <person name="Yu M."/>
        </authorList>
    </citation>
    <scope>NUCLEOTIDE SEQUENCE [LARGE SCALE GENOMIC DNA]</scope>
    <source>
        <strain evidence="4 5">WRAS1</strain>
    </source>
</reference>
<dbReference type="SUPFAM" id="SSF48452">
    <property type="entry name" value="TPR-like"/>
    <property type="match status" value="1"/>
</dbReference>
<dbReference type="AlphaFoldDB" id="A0A369TQU1"/>
<feature type="transmembrane region" description="Helical" evidence="3">
    <location>
        <begin position="94"/>
        <end position="114"/>
    </location>
</feature>
<keyword evidence="1" id="KW-0201">Cytochrome c-type biogenesis</keyword>
<dbReference type="InterPro" id="IPR017560">
    <property type="entry name" value="Cyt_c_biogenesis_CcmI"/>
</dbReference>
<keyword evidence="5" id="KW-1185">Reference proteome</keyword>
<feature type="transmembrane region" description="Helical" evidence="3">
    <location>
        <begin position="6"/>
        <end position="24"/>
    </location>
</feature>
<name>A0A369TQU1_9RHOB</name>
<proteinExistence type="predicted"/>
<evidence type="ECO:0000313" key="5">
    <source>
        <dbReference type="Proteomes" id="UP000253977"/>
    </source>
</evidence>
<sequence length="419" mass="44553">MTTFWIVTAVLAIVVSATLGMALLRGRRPEGDAGDYDLRVYRDQLREIARDAERGVIAPEEAERLRTEVSRRILAADASAGGAASDAGRQPARLGAVAAAVMALALIGGGYGLYLQLGAPGYGDLALADRKAAAEQARETRPTQAAAEQQAGPGTPAADASPDYLDLVTKLRTAVQERPDDLQGQVLLARSEAALGNYVAAYEAQENIVRIKGDEATARDYADLADMMILAAGGYVSPEAERVLEAALTRDPQNGVARYYGGLMWAQTGRPDAAFRLWEPLLRDSAPTDPWVPPIRAQIEEMAYRAGVQNFSLPPLEDGPAQTGPALPGPSAGDMEAAQDMSPEARQEMIRGMVARLSDRLATEGGSPEEWARLIAAYAVLGNEGQAIAIWDDAKEVFAGNDEALETVREGARNAGLVQ</sequence>
<evidence type="ECO:0000256" key="1">
    <source>
        <dbReference type="ARBA" id="ARBA00022748"/>
    </source>
</evidence>
<feature type="region of interest" description="Disordered" evidence="2">
    <location>
        <begin position="313"/>
        <end position="337"/>
    </location>
</feature>
<feature type="region of interest" description="Disordered" evidence="2">
    <location>
        <begin position="133"/>
        <end position="161"/>
    </location>
</feature>
<dbReference type="Proteomes" id="UP000253977">
    <property type="component" value="Unassembled WGS sequence"/>
</dbReference>
<dbReference type="OrthoDB" id="9815847at2"/>
<dbReference type="GO" id="GO:0017004">
    <property type="term" value="P:cytochrome complex assembly"/>
    <property type="evidence" value="ECO:0007669"/>
    <property type="project" value="UniProtKB-KW"/>
</dbReference>
<organism evidence="4 5">
    <name type="scientific">Thalassococcus profundi</name>
    <dbReference type="NCBI Taxonomy" id="2282382"/>
    <lineage>
        <taxon>Bacteria</taxon>
        <taxon>Pseudomonadati</taxon>
        <taxon>Pseudomonadota</taxon>
        <taxon>Alphaproteobacteria</taxon>
        <taxon>Rhodobacterales</taxon>
        <taxon>Roseobacteraceae</taxon>
        <taxon>Thalassococcus</taxon>
    </lineage>
</organism>
<dbReference type="Gene3D" id="1.25.40.10">
    <property type="entry name" value="Tetratricopeptide repeat domain"/>
    <property type="match status" value="1"/>
</dbReference>
<evidence type="ECO:0000313" key="4">
    <source>
        <dbReference type="EMBL" id="RDD67262.1"/>
    </source>
</evidence>
<dbReference type="RefSeq" id="WP_114510011.1">
    <property type="nucleotide sequence ID" value="NZ_QPMK01000003.1"/>
</dbReference>
<dbReference type="NCBIfam" id="TIGR03142">
    <property type="entry name" value="cytochro_ccmI"/>
    <property type="match status" value="1"/>
</dbReference>
<keyword evidence="3" id="KW-0472">Membrane</keyword>
<protein>
    <submittedName>
        <fullName evidence="4">C-type cytochrome biogenesis protein CcmI</fullName>
    </submittedName>
</protein>
<gene>
    <name evidence="4" type="primary">ccmI</name>
    <name evidence="4" type="ORF">DU478_05900</name>
</gene>